<dbReference type="Proteomes" id="UP000193827">
    <property type="component" value="Unassembled WGS sequence"/>
</dbReference>
<evidence type="ECO:0000256" key="11">
    <source>
        <dbReference type="ARBA" id="ARBA00022741"/>
    </source>
</evidence>
<feature type="binding site" evidence="23">
    <location>
        <position position="85"/>
    </location>
    <ligand>
        <name>a divalent metal cation</name>
        <dbReference type="ChEBI" id="CHEBI:60240"/>
    </ligand>
</feature>
<dbReference type="InterPro" id="IPR000829">
    <property type="entry name" value="DAGK"/>
</dbReference>
<evidence type="ECO:0000256" key="7">
    <source>
        <dbReference type="ARBA" id="ARBA00022519"/>
    </source>
</evidence>
<dbReference type="EC" id="2.7.1.107" evidence="3 24"/>
<gene>
    <name evidence="25" type="primary">dgkA</name>
    <name evidence="25" type="ORF">PEL8287_02441</name>
</gene>
<keyword evidence="8 24" id="KW-0808">Transferase</keyword>
<keyword evidence="9 24" id="KW-0812">Transmembrane</keyword>
<evidence type="ECO:0000256" key="24">
    <source>
        <dbReference type="RuleBase" id="RU363065"/>
    </source>
</evidence>
<feature type="binding site" evidence="23">
    <location>
        <position position="37"/>
    </location>
    <ligand>
        <name>a divalent metal cation</name>
        <dbReference type="ChEBI" id="CHEBI:60240"/>
    </ligand>
</feature>
<evidence type="ECO:0000256" key="20">
    <source>
        <dbReference type="PIRSR" id="PIRSR600829-1"/>
    </source>
</evidence>
<evidence type="ECO:0000256" key="2">
    <source>
        <dbReference type="ARBA" id="ARBA00005967"/>
    </source>
</evidence>
<evidence type="ECO:0000256" key="18">
    <source>
        <dbReference type="ARBA" id="ARBA00023209"/>
    </source>
</evidence>
<sequence length="131" mass="14359">MTNPETPRPRPERVNGVAHFFAAAGYSLAGLKRLWREAAFRHEVLAACLLFILLYFVGASLQQFVVMAVLVLMTIVVEALNTAIECIVDYISPDWSEPAKHAKDLGSLAVMCMLIATGLYAGITVCSIIFQ</sequence>
<feature type="binding site" evidence="21">
    <location>
        <position position="78"/>
    </location>
    <ligand>
        <name>substrate</name>
    </ligand>
</feature>
<dbReference type="PANTHER" id="PTHR34299:SF1">
    <property type="entry name" value="DIACYLGLYCEROL KINASE"/>
    <property type="match status" value="1"/>
</dbReference>
<evidence type="ECO:0000313" key="25">
    <source>
        <dbReference type="EMBL" id="SLN47620.1"/>
    </source>
</evidence>
<dbReference type="GO" id="GO:0005886">
    <property type="term" value="C:plasma membrane"/>
    <property type="evidence" value="ECO:0007669"/>
    <property type="project" value="UniProtKB-SubCell"/>
</dbReference>
<evidence type="ECO:0000256" key="23">
    <source>
        <dbReference type="PIRSR" id="PIRSR600829-4"/>
    </source>
</evidence>
<dbReference type="GO" id="GO:0046872">
    <property type="term" value="F:metal ion binding"/>
    <property type="evidence" value="ECO:0007669"/>
    <property type="project" value="UniProtKB-KW"/>
</dbReference>
<evidence type="ECO:0000256" key="19">
    <source>
        <dbReference type="ARBA" id="ARBA00023264"/>
    </source>
</evidence>
<dbReference type="OrthoDB" id="9796011at2"/>
<dbReference type="InterPro" id="IPR036945">
    <property type="entry name" value="DAGK_sf"/>
</dbReference>
<feature type="transmembrane region" description="Helical" evidence="24">
    <location>
        <begin position="38"/>
        <end position="58"/>
    </location>
</feature>
<proteinExistence type="inferred from homology"/>
<evidence type="ECO:0000256" key="8">
    <source>
        <dbReference type="ARBA" id="ARBA00022679"/>
    </source>
</evidence>
<protein>
    <recommendedName>
        <fullName evidence="4 24">Diacylglycerol kinase</fullName>
        <ecNumber evidence="3 24">2.7.1.107</ecNumber>
    </recommendedName>
</protein>
<keyword evidence="15 24" id="KW-1133">Transmembrane helix</keyword>
<dbReference type="GO" id="GO:0004143">
    <property type="term" value="F:ATP-dependent diacylglycerol kinase activity"/>
    <property type="evidence" value="ECO:0007669"/>
    <property type="project" value="UniProtKB-EC"/>
</dbReference>
<evidence type="ECO:0000256" key="16">
    <source>
        <dbReference type="ARBA" id="ARBA00023098"/>
    </source>
</evidence>
<comment type="similarity">
    <text evidence="2 24">Belongs to the bacterial diacylglycerol kinase family.</text>
</comment>
<comment type="caution">
    <text evidence="24">Lacks conserved residue(s) required for the propagation of feature annotation.</text>
</comment>
<feature type="binding site" evidence="22">
    <location>
        <begin position="103"/>
        <end position="104"/>
    </location>
    <ligand>
        <name>ATP</name>
        <dbReference type="ChEBI" id="CHEBI:30616"/>
    </ligand>
</feature>
<evidence type="ECO:0000256" key="12">
    <source>
        <dbReference type="ARBA" id="ARBA00022777"/>
    </source>
</evidence>
<feature type="transmembrane region" description="Helical" evidence="24">
    <location>
        <begin position="105"/>
        <end position="130"/>
    </location>
</feature>
<dbReference type="GO" id="GO:0006654">
    <property type="term" value="P:phosphatidic acid biosynthetic process"/>
    <property type="evidence" value="ECO:0007669"/>
    <property type="project" value="InterPro"/>
</dbReference>
<keyword evidence="7 24" id="KW-0997">Cell inner membrane</keyword>
<evidence type="ECO:0000256" key="13">
    <source>
        <dbReference type="ARBA" id="ARBA00022840"/>
    </source>
</evidence>
<keyword evidence="11 22" id="KW-0547">Nucleotide-binding</keyword>
<keyword evidence="13 22" id="KW-0067">ATP-binding</keyword>
<dbReference type="AlphaFoldDB" id="A0A1Y5SXV9"/>
<comment type="function">
    <text evidence="24">Catalyzes the ATP-dependent phosphorylation of sn-l,2-diacylglycerol (DAG) to phosphatidic acid. Involved in the recycling of diacylglycerol produced as a by-product during membrane-derived oligosaccharide (MDO) biosynthesis.</text>
</comment>
<keyword evidence="12 24" id="KW-0418">Kinase</keyword>
<dbReference type="CDD" id="cd14264">
    <property type="entry name" value="DAGK_IM"/>
    <property type="match status" value="1"/>
</dbReference>
<dbReference type="InterPro" id="IPR033718">
    <property type="entry name" value="DAGK_prok"/>
</dbReference>
<evidence type="ECO:0000256" key="15">
    <source>
        <dbReference type="ARBA" id="ARBA00022989"/>
    </source>
</evidence>
<feature type="binding site" evidence="21">
    <location>
        <position position="107"/>
    </location>
    <ligand>
        <name>substrate</name>
    </ligand>
</feature>
<feature type="binding site" evidence="22">
    <location>
        <position position="37"/>
    </location>
    <ligand>
        <name>ATP</name>
        <dbReference type="ChEBI" id="CHEBI:30616"/>
    </ligand>
</feature>
<feature type="active site" description="Proton acceptor" evidence="20">
    <location>
        <position position="78"/>
    </location>
</feature>
<evidence type="ECO:0000256" key="3">
    <source>
        <dbReference type="ARBA" id="ARBA00012133"/>
    </source>
</evidence>
<evidence type="ECO:0000256" key="6">
    <source>
        <dbReference type="ARBA" id="ARBA00022516"/>
    </source>
</evidence>
<keyword evidence="18" id="KW-0594">Phospholipid biosynthesis</keyword>
<evidence type="ECO:0000256" key="21">
    <source>
        <dbReference type="PIRSR" id="PIRSR600829-2"/>
    </source>
</evidence>
<comment type="subcellular location">
    <subcellularLocation>
        <location evidence="1 24">Cell inner membrane</location>
        <topology evidence="1 24">Multi-pass membrane protein</topology>
    </subcellularLocation>
</comment>
<keyword evidence="16 24" id="KW-0443">Lipid metabolism</keyword>
<feature type="binding site" evidence="22">
    <location>
        <position position="85"/>
    </location>
    <ligand>
        <name>ATP</name>
        <dbReference type="ChEBI" id="CHEBI:30616"/>
    </ligand>
</feature>
<dbReference type="Pfam" id="PF01219">
    <property type="entry name" value="DAGK_prokar"/>
    <property type="match status" value="1"/>
</dbReference>
<feature type="binding site" evidence="22">
    <location>
        <position position="26"/>
    </location>
    <ligand>
        <name>ATP</name>
        <dbReference type="ChEBI" id="CHEBI:30616"/>
    </ligand>
</feature>
<evidence type="ECO:0000313" key="26">
    <source>
        <dbReference type="Proteomes" id="UP000193827"/>
    </source>
</evidence>
<evidence type="ECO:0000256" key="9">
    <source>
        <dbReference type="ARBA" id="ARBA00022692"/>
    </source>
</evidence>
<dbReference type="RefSeq" id="WP_085892668.1">
    <property type="nucleotide sequence ID" value="NZ_FWFL01000006.1"/>
</dbReference>
<keyword evidence="6" id="KW-0444">Lipid biosynthesis</keyword>
<evidence type="ECO:0000256" key="1">
    <source>
        <dbReference type="ARBA" id="ARBA00004429"/>
    </source>
</evidence>
<feature type="binding site" evidence="21">
    <location>
        <begin position="39"/>
        <end position="43"/>
    </location>
    <ligand>
        <name>substrate</name>
    </ligand>
</feature>
<evidence type="ECO:0000256" key="10">
    <source>
        <dbReference type="ARBA" id="ARBA00022723"/>
    </source>
</evidence>
<comment type="cofactor">
    <cofactor evidence="23">
        <name>Mg(2+)</name>
        <dbReference type="ChEBI" id="CHEBI:18420"/>
    </cofactor>
    <text evidence="23">Mn(2+), Zn(2+), Cd(2+) and Co(2+) support activity to lesser extents.</text>
</comment>
<dbReference type="Gene3D" id="1.10.287.3610">
    <property type="match status" value="1"/>
</dbReference>
<keyword evidence="5" id="KW-1003">Cell membrane</keyword>
<keyword evidence="17 24" id="KW-0472">Membrane</keyword>
<comment type="catalytic activity">
    <reaction evidence="24">
        <text>a 1,2-diacyl-sn-glycerol + ATP = a 1,2-diacyl-sn-glycero-3-phosphate + ADP + H(+)</text>
        <dbReference type="Rhea" id="RHEA:10272"/>
        <dbReference type="ChEBI" id="CHEBI:15378"/>
        <dbReference type="ChEBI" id="CHEBI:17815"/>
        <dbReference type="ChEBI" id="CHEBI:30616"/>
        <dbReference type="ChEBI" id="CHEBI:58608"/>
        <dbReference type="ChEBI" id="CHEBI:456216"/>
        <dbReference type="EC" id="2.7.1.107"/>
    </reaction>
</comment>
<dbReference type="PROSITE" id="PS01069">
    <property type="entry name" value="DAGK_PROKAR"/>
    <property type="match status" value="1"/>
</dbReference>
<keyword evidence="10 23" id="KW-0479">Metal-binding</keyword>
<evidence type="ECO:0000256" key="22">
    <source>
        <dbReference type="PIRSR" id="PIRSR600829-3"/>
    </source>
</evidence>
<keyword evidence="14 23" id="KW-0460">Magnesium</keyword>
<dbReference type="PANTHER" id="PTHR34299">
    <property type="entry name" value="DIACYLGLYCEROL KINASE"/>
    <property type="match status" value="1"/>
</dbReference>
<keyword evidence="26" id="KW-1185">Reference proteome</keyword>
<evidence type="ECO:0000256" key="5">
    <source>
        <dbReference type="ARBA" id="ARBA00022475"/>
    </source>
</evidence>
<evidence type="ECO:0000256" key="14">
    <source>
        <dbReference type="ARBA" id="ARBA00022842"/>
    </source>
</evidence>
<name>A0A1Y5SXV9_9RHOB</name>
<dbReference type="GO" id="GO:0005524">
    <property type="term" value="F:ATP binding"/>
    <property type="evidence" value="ECO:0007669"/>
    <property type="project" value="UniProtKB-KW"/>
</dbReference>
<dbReference type="EMBL" id="FWFL01000006">
    <property type="protein sequence ID" value="SLN47620.1"/>
    <property type="molecule type" value="Genomic_DNA"/>
</dbReference>
<keyword evidence="19 24" id="KW-1208">Phospholipid metabolism</keyword>
<evidence type="ECO:0000256" key="17">
    <source>
        <dbReference type="ARBA" id="ARBA00023136"/>
    </source>
</evidence>
<evidence type="ECO:0000256" key="4">
    <source>
        <dbReference type="ARBA" id="ARBA00017575"/>
    </source>
</evidence>
<reference evidence="25 26" key="1">
    <citation type="submission" date="2017-03" db="EMBL/GenBank/DDBJ databases">
        <authorList>
            <person name="Afonso C.L."/>
            <person name="Miller P.J."/>
            <person name="Scott M.A."/>
            <person name="Spackman E."/>
            <person name="Goraichik I."/>
            <person name="Dimitrov K.M."/>
            <person name="Suarez D.L."/>
            <person name="Swayne D.E."/>
        </authorList>
    </citation>
    <scope>NUCLEOTIDE SEQUENCE [LARGE SCALE GENOMIC DNA]</scope>
    <source>
        <strain evidence="25 26">CECT 8287</strain>
    </source>
</reference>
<accession>A0A1Y5SXV9</accession>
<organism evidence="25 26">
    <name type="scientific">Roseovarius litorisediminis</name>
    <dbReference type="NCBI Taxonomy" id="1312363"/>
    <lineage>
        <taxon>Bacteria</taxon>
        <taxon>Pseudomonadati</taxon>
        <taxon>Pseudomonadota</taxon>
        <taxon>Alphaproteobacteria</taxon>
        <taxon>Rhodobacterales</taxon>
        <taxon>Roseobacteraceae</taxon>
        <taxon>Roseovarius</taxon>
    </lineage>
</organism>